<reference evidence="3" key="2">
    <citation type="submission" date="2015-01" db="EMBL/GenBank/DDBJ databases">
        <title>Evolutionary Origins and Diversification of the Mycorrhizal Mutualists.</title>
        <authorList>
            <consortium name="DOE Joint Genome Institute"/>
            <consortium name="Mycorrhizal Genomics Consortium"/>
            <person name="Kohler A."/>
            <person name="Kuo A."/>
            <person name="Nagy L.G."/>
            <person name="Floudas D."/>
            <person name="Copeland A."/>
            <person name="Barry K.W."/>
            <person name="Cichocki N."/>
            <person name="Veneault-Fourrey C."/>
            <person name="LaButti K."/>
            <person name="Lindquist E.A."/>
            <person name="Lipzen A."/>
            <person name="Lundell T."/>
            <person name="Morin E."/>
            <person name="Murat C."/>
            <person name="Riley R."/>
            <person name="Ohm R."/>
            <person name="Sun H."/>
            <person name="Tunlid A."/>
            <person name="Henrissat B."/>
            <person name="Grigoriev I.V."/>
            <person name="Hibbett D.S."/>
            <person name="Martin F."/>
        </authorList>
    </citation>
    <scope>NUCLEOTIDE SEQUENCE [LARGE SCALE GENOMIC DNA]</scope>
    <source>
        <strain evidence="3">Foug A</strain>
    </source>
</reference>
<dbReference type="HOGENOM" id="CLU_2307725_0_0_1"/>
<gene>
    <name evidence="2" type="ORF">SCLCIDRAFT_1216727</name>
</gene>
<evidence type="ECO:0000313" key="2">
    <source>
        <dbReference type="EMBL" id="KIM60461.1"/>
    </source>
</evidence>
<accession>A0A0C3DX15</accession>
<dbReference type="InParanoid" id="A0A0C3DX15"/>
<evidence type="ECO:0000256" key="1">
    <source>
        <dbReference type="SAM" id="MobiDB-lite"/>
    </source>
</evidence>
<dbReference type="EMBL" id="KN822061">
    <property type="protein sequence ID" value="KIM60461.1"/>
    <property type="molecule type" value="Genomic_DNA"/>
</dbReference>
<dbReference type="AlphaFoldDB" id="A0A0C3DX15"/>
<proteinExistence type="predicted"/>
<keyword evidence="3" id="KW-1185">Reference proteome</keyword>
<dbReference type="Proteomes" id="UP000053989">
    <property type="component" value="Unassembled WGS sequence"/>
</dbReference>
<feature type="compositionally biased region" description="Low complexity" evidence="1">
    <location>
        <begin position="68"/>
        <end position="86"/>
    </location>
</feature>
<sequence>MLHYLLCDAPESPSRRLSTTLANRHPLLLYEVIDPRWSVTPTLSVAAEGDDEYQKLDSPEGSLNRFWPDNSSASPVNSDSSSNLVPTDGPTTDFEEIPGQ</sequence>
<name>A0A0C3DX15_9AGAM</name>
<organism evidence="2 3">
    <name type="scientific">Scleroderma citrinum Foug A</name>
    <dbReference type="NCBI Taxonomy" id="1036808"/>
    <lineage>
        <taxon>Eukaryota</taxon>
        <taxon>Fungi</taxon>
        <taxon>Dikarya</taxon>
        <taxon>Basidiomycota</taxon>
        <taxon>Agaricomycotina</taxon>
        <taxon>Agaricomycetes</taxon>
        <taxon>Agaricomycetidae</taxon>
        <taxon>Boletales</taxon>
        <taxon>Sclerodermatineae</taxon>
        <taxon>Sclerodermataceae</taxon>
        <taxon>Scleroderma</taxon>
    </lineage>
</organism>
<feature type="region of interest" description="Disordered" evidence="1">
    <location>
        <begin position="49"/>
        <end position="100"/>
    </location>
</feature>
<reference evidence="2 3" key="1">
    <citation type="submission" date="2014-04" db="EMBL/GenBank/DDBJ databases">
        <authorList>
            <consortium name="DOE Joint Genome Institute"/>
            <person name="Kuo A."/>
            <person name="Kohler A."/>
            <person name="Nagy L.G."/>
            <person name="Floudas D."/>
            <person name="Copeland A."/>
            <person name="Barry K.W."/>
            <person name="Cichocki N."/>
            <person name="Veneault-Fourrey C."/>
            <person name="LaButti K."/>
            <person name="Lindquist E.A."/>
            <person name="Lipzen A."/>
            <person name="Lundell T."/>
            <person name="Morin E."/>
            <person name="Murat C."/>
            <person name="Sun H."/>
            <person name="Tunlid A."/>
            <person name="Henrissat B."/>
            <person name="Grigoriev I.V."/>
            <person name="Hibbett D.S."/>
            <person name="Martin F."/>
            <person name="Nordberg H.P."/>
            <person name="Cantor M.N."/>
            <person name="Hua S.X."/>
        </authorList>
    </citation>
    <scope>NUCLEOTIDE SEQUENCE [LARGE SCALE GENOMIC DNA]</scope>
    <source>
        <strain evidence="2 3">Foug A</strain>
    </source>
</reference>
<evidence type="ECO:0000313" key="3">
    <source>
        <dbReference type="Proteomes" id="UP000053989"/>
    </source>
</evidence>
<protein>
    <submittedName>
        <fullName evidence="2">Uncharacterized protein</fullName>
    </submittedName>
</protein>